<keyword evidence="7" id="KW-1185">Reference proteome</keyword>
<organism evidence="6 7">
    <name type="scientific">Namhaeicola litoreus</name>
    <dbReference type="NCBI Taxonomy" id="1052145"/>
    <lineage>
        <taxon>Bacteria</taxon>
        <taxon>Pseudomonadati</taxon>
        <taxon>Bacteroidota</taxon>
        <taxon>Flavobacteriia</taxon>
        <taxon>Flavobacteriales</taxon>
        <taxon>Flavobacteriaceae</taxon>
        <taxon>Namhaeicola</taxon>
    </lineage>
</organism>
<accession>A0ABW3Y2X0</accession>
<dbReference type="Gene3D" id="1.10.530.10">
    <property type="match status" value="1"/>
</dbReference>
<evidence type="ECO:0000256" key="2">
    <source>
        <dbReference type="ARBA" id="ARBA00022638"/>
    </source>
</evidence>
<dbReference type="InterPro" id="IPR051056">
    <property type="entry name" value="Glycosyl_Hydrolase_73"/>
</dbReference>
<reference evidence="7" key="1">
    <citation type="journal article" date="2019" name="Int. J. Syst. Evol. Microbiol.">
        <title>The Global Catalogue of Microorganisms (GCM) 10K type strain sequencing project: providing services to taxonomists for standard genome sequencing and annotation.</title>
        <authorList>
            <consortium name="The Broad Institute Genomics Platform"/>
            <consortium name="The Broad Institute Genome Sequencing Center for Infectious Disease"/>
            <person name="Wu L."/>
            <person name="Ma J."/>
        </authorList>
    </citation>
    <scope>NUCLEOTIDE SEQUENCE [LARGE SCALE GENOMIC DNA]</scope>
    <source>
        <strain evidence="7">CCUG 61485</strain>
    </source>
</reference>
<dbReference type="InterPro" id="IPR036779">
    <property type="entry name" value="LysM_dom_sf"/>
</dbReference>
<dbReference type="Pfam" id="PF01832">
    <property type="entry name" value="Glucosaminidase"/>
    <property type="match status" value="1"/>
</dbReference>
<dbReference type="PANTHER" id="PTHR33308:SF9">
    <property type="entry name" value="PEPTIDOGLYCAN HYDROLASE FLGJ"/>
    <property type="match status" value="1"/>
</dbReference>
<proteinExistence type="predicted"/>
<dbReference type="PROSITE" id="PS51782">
    <property type="entry name" value="LYSM"/>
    <property type="match status" value="1"/>
</dbReference>
<dbReference type="CDD" id="cd00118">
    <property type="entry name" value="LysM"/>
    <property type="match status" value="1"/>
</dbReference>
<dbReference type="SMART" id="SM00047">
    <property type="entry name" value="LYZ2"/>
    <property type="match status" value="1"/>
</dbReference>
<sequence>MNRLLKIGFLLSVILIFASCNSSKKAVSYKNTQPKVIVKDEISTSKEKDQLRQITAMGDEVFDKLEAKLGSSLNAHTLNYIDNYKNIAVKKMMEYKIPASITLAQGVLESGNGRSELTRKANNHFGIKCHKGWEGKKVHHDDDEKHECFRKYNYPEESFDDHSMFLTTRSRYAGLFELDADDYKAWAKGLKNAGYATDRKYPDKLIKIIEEYKLYEYDDLVLGVDNDKKRKRKSEEEVVSNNYIIVNKGDTLYSIAKNNSTTVERIKALNSLTTNNLNIGQKIYLD</sequence>
<dbReference type="Gene3D" id="3.10.350.10">
    <property type="entry name" value="LysM domain"/>
    <property type="match status" value="1"/>
</dbReference>
<name>A0ABW3Y2X0_9FLAO</name>
<dbReference type="InterPro" id="IPR018392">
    <property type="entry name" value="LysM"/>
</dbReference>
<dbReference type="SUPFAM" id="SSF54106">
    <property type="entry name" value="LysM domain"/>
    <property type="match status" value="1"/>
</dbReference>
<evidence type="ECO:0000259" key="5">
    <source>
        <dbReference type="PROSITE" id="PS51782"/>
    </source>
</evidence>
<dbReference type="RefSeq" id="WP_377177845.1">
    <property type="nucleotide sequence ID" value="NZ_JBHTMY010000003.1"/>
</dbReference>
<comment type="caution">
    <text evidence="6">The sequence shown here is derived from an EMBL/GenBank/DDBJ whole genome shotgun (WGS) entry which is preliminary data.</text>
</comment>
<evidence type="ECO:0000256" key="1">
    <source>
        <dbReference type="ARBA" id="ARBA00022529"/>
    </source>
</evidence>
<keyword evidence="3" id="KW-0378">Hydrolase</keyword>
<dbReference type="PROSITE" id="PS51257">
    <property type="entry name" value="PROKAR_LIPOPROTEIN"/>
    <property type="match status" value="1"/>
</dbReference>
<dbReference type="SMART" id="SM00257">
    <property type="entry name" value="LysM"/>
    <property type="match status" value="1"/>
</dbReference>
<feature type="domain" description="LysM" evidence="5">
    <location>
        <begin position="242"/>
        <end position="285"/>
    </location>
</feature>
<dbReference type="PANTHER" id="PTHR33308">
    <property type="entry name" value="PEPTIDOGLYCAN HYDROLASE FLGJ"/>
    <property type="match status" value="1"/>
</dbReference>
<keyword evidence="2" id="KW-0081">Bacteriolytic enzyme</keyword>
<evidence type="ECO:0000256" key="3">
    <source>
        <dbReference type="ARBA" id="ARBA00022801"/>
    </source>
</evidence>
<dbReference type="EMBL" id="JBHTMY010000003">
    <property type="protein sequence ID" value="MFD1315556.1"/>
    <property type="molecule type" value="Genomic_DNA"/>
</dbReference>
<gene>
    <name evidence="6" type="ORF">ACFQ39_08020</name>
</gene>
<dbReference type="Proteomes" id="UP001597201">
    <property type="component" value="Unassembled WGS sequence"/>
</dbReference>
<dbReference type="InterPro" id="IPR002901">
    <property type="entry name" value="MGlyc_endo_b_GlcNAc-like_dom"/>
</dbReference>
<keyword evidence="1" id="KW-0929">Antimicrobial</keyword>
<protein>
    <recommendedName>
        <fullName evidence="4">Peptidoglycan hydrolase</fullName>
    </recommendedName>
</protein>
<dbReference type="Pfam" id="PF01476">
    <property type="entry name" value="LysM"/>
    <property type="match status" value="1"/>
</dbReference>
<evidence type="ECO:0000313" key="7">
    <source>
        <dbReference type="Proteomes" id="UP001597201"/>
    </source>
</evidence>
<evidence type="ECO:0000256" key="4">
    <source>
        <dbReference type="ARBA" id="ARBA00032108"/>
    </source>
</evidence>
<evidence type="ECO:0000313" key="6">
    <source>
        <dbReference type="EMBL" id="MFD1315556.1"/>
    </source>
</evidence>